<keyword evidence="11" id="KW-0175">Coiled coil</keyword>
<evidence type="ECO:0000256" key="7">
    <source>
        <dbReference type="ARBA" id="ARBA00022692"/>
    </source>
</evidence>
<comment type="subcellular location">
    <subcellularLocation>
        <location evidence="2">Cell membrane</location>
        <topology evidence="2">Multi-pass membrane protein</topology>
    </subcellularLocation>
</comment>
<protein>
    <recommendedName>
        <fullName evidence="3">histidine kinase</fullName>
        <ecNumber evidence="3">2.7.13.3</ecNumber>
    </recommendedName>
</protein>
<dbReference type="SUPFAM" id="SSF47384">
    <property type="entry name" value="Homodimeric domain of signal transducing histidine kinase"/>
    <property type="match status" value="1"/>
</dbReference>
<keyword evidence="12" id="KW-0472">Membrane</keyword>
<dbReference type="GO" id="GO:0000155">
    <property type="term" value="F:phosphorelay sensor kinase activity"/>
    <property type="evidence" value="ECO:0007669"/>
    <property type="project" value="InterPro"/>
</dbReference>
<sequence length="1008" mass="110582">MEGSIFRRFTFLSVLIAFVVLIPLVIFGFSAIQVASDQLLQHELDESKQEVLTNADQLKRVFDMAQADLTMLRELTIRKLRRVRAAGNEAEMARWYDAIGQAFLTVADSRRIYNQIRYLNEYGREVIRVDYDGIHPPQLIPPARLQDKRQRDYFSETMKLAPGQVYVSRLDLNQEHGQIEVPYRPVIRYAMPLFDDAGHRSGIVIVNLQMEPLLDTLYQKGKAAQREVRVVDQEGFYLLHSNPNKQWGGPHELNTGERIQRDLPDLAGRLLSQQAVARVMAEQVVAAQPLLLSTNNAGPFIVVVELMPTHVALAPITDLHLYLLILLVGTSILAIGCAALLGDKLTRPIVALQQAAHQIRHGNLNTAVETRGPREIAALSEAFNAMAGGLAQAQVRIDRHLARLHAINQIWTAAGNPLSLHEVIDHALDATLLCLGVEAAEIFLLNEERTEVVLVGHRGAAQEAFRETTHFKLQEGFPGLATFSAEVVLTTDLPNDPRFLRKQVIEAGFKTFAAIPLKVTGQVIGAMNVATRTSCTIIKDDLPILTAIGSTIGMVVANARLFEAQRDGAQQLAEKVEELDGKIDELERMQARLIEAERLRAMGQMAAGVAHDFNNALMAVLGQAQLIRLFLERGHIAAVMQNVAEYVEVLERLAWQEQAILDAANIVRKIREATRSHGEEPFALVSLNEIVEQVLETTRPRWKDQAEAKGLSVTIALQLGDVPPVLGNAAELREALINVLFNALDAMPHGGTITIATRRAPRTETGETLSTTHTPRSLFQEPPAGRTWVVLSVTDTGIGMSQDVKARLFEPFFTTKGSHGTGLGLNMVQGIVHRHEGEIHITSAEGWGTSISIHLPAAQEDRPEPSTPAPPPPLPGRLRLLVIDDEPLLGETLVDLLGLLGHEAVAVTSGEAGIARLQAERFDLVMTDIGMAGMSGWDVARAVKADWSQLPVILVSGWAGMMERDQIEGAGIDAVLAKPYTITQLEHALSRVVASTRRDAGSDPLGTA</sequence>
<dbReference type="GO" id="GO:0005886">
    <property type="term" value="C:plasma membrane"/>
    <property type="evidence" value="ECO:0007669"/>
    <property type="project" value="UniProtKB-SubCell"/>
</dbReference>
<evidence type="ECO:0000259" key="15">
    <source>
        <dbReference type="PROSITE" id="PS50885"/>
    </source>
</evidence>
<dbReference type="InterPro" id="IPR036097">
    <property type="entry name" value="HisK_dim/P_sf"/>
</dbReference>
<dbReference type="AlphaFoldDB" id="D5MG95"/>
<dbReference type="Gene3D" id="6.10.340.10">
    <property type="match status" value="1"/>
</dbReference>
<name>D5MG95_METO1</name>
<evidence type="ECO:0000259" key="14">
    <source>
        <dbReference type="PROSITE" id="PS50110"/>
    </source>
</evidence>
<evidence type="ECO:0000256" key="4">
    <source>
        <dbReference type="ARBA" id="ARBA00022475"/>
    </source>
</evidence>
<dbReference type="Pfam" id="PF21623">
    <property type="entry name" value="HK_sensor_dom_bact"/>
    <property type="match status" value="1"/>
</dbReference>
<dbReference type="InterPro" id="IPR001789">
    <property type="entry name" value="Sig_transdc_resp-reg_receiver"/>
</dbReference>
<accession>D5MG95</accession>
<evidence type="ECO:0000313" key="17">
    <source>
        <dbReference type="Proteomes" id="UP000006898"/>
    </source>
</evidence>
<dbReference type="SUPFAM" id="SSF103190">
    <property type="entry name" value="Sensory domain-like"/>
    <property type="match status" value="1"/>
</dbReference>
<feature type="domain" description="Response regulatory" evidence="14">
    <location>
        <begin position="879"/>
        <end position="993"/>
    </location>
</feature>
<dbReference type="SUPFAM" id="SSF158472">
    <property type="entry name" value="HAMP domain-like"/>
    <property type="match status" value="1"/>
</dbReference>
<dbReference type="PROSITE" id="PS50109">
    <property type="entry name" value="HIS_KIN"/>
    <property type="match status" value="1"/>
</dbReference>
<dbReference type="Proteomes" id="UP000006898">
    <property type="component" value="Chromosome"/>
</dbReference>
<dbReference type="PROSITE" id="PS50885">
    <property type="entry name" value="HAMP"/>
    <property type="match status" value="1"/>
</dbReference>
<dbReference type="PANTHER" id="PTHR43065:SF42">
    <property type="entry name" value="TWO-COMPONENT SENSOR PPRA"/>
    <property type="match status" value="1"/>
</dbReference>
<dbReference type="InterPro" id="IPR003660">
    <property type="entry name" value="HAMP_dom"/>
</dbReference>
<keyword evidence="4" id="KW-1003">Cell membrane</keyword>
<dbReference type="SMART" id="SM00448">
    <property type="entry name" value="REC"/>
    <property type="match status" value="1"/>
</dbReference>
<dbReference type="Gene3D" id="3.30.450.40">
    <property type="match status" value="1"/>
</dbReference>
<dbReference type="PATRIC" id="fig|671143.5.peg.1516"/>
<keyword evidence="6 16" id="KW-0808">Transferase</keyword>
<evidence type="ECO:0000256" key="8">
    <source>
        <dbReference type="ARBA" id="ARBA00022777"/>
    </source>
</evidence>
<dbReference type="Gene3D" id="3.30.565.10">
    <property type="entry name" value="Histidine kinase-like ATPase, C-terminal domain"/>
    <property type="match status" value="1"/>
</dbReference>
<dbReference type="HOGENOM" id="CLU_305597_0_0_0"/>
<dbReference type="eggNOG" id="COG3605">
    <property type="taxonomic scope" value="Bacteria"/>
</dbReference>
<keyword evidence="7 12" id="KW-0812">Transmembrane</keyword>
<keyword evidence="5 10" id="KW-0597">Phosphoprotein</keyword>
<keyword evidence="9 12" id="KW-1133">Transmembrane helix</keyword>
<dbReference type="CDD" id="cd06225">
    <property type="entry name" value="HAMP"/>
    <property type="match status" value="1"/>
</dbReference>
<dbReference type="SUPFAM" id="SSF55781">
    <property type="entry name" value="GAF domain-like"/>
    <property type="match status" value="1"/>
</dbReference>
<evidence type="ECO:0000256" key="3">
    <source>
        <dbReference type="ARBA" id="ARBA00012438"/>
    </source>
</evidence>
<evidence type="ECO:0000256" key="11">
    <source>
        <dbReference type="SAM" id="Coils"/>
    </source>
</evidence>
<feature type="transmembrane region" description="Helical" evidence="12">
    <location>
        <begin position="12"/>
        <end position="32"/>
    </location>
</feature>
<dbReference type="InterPro" id="IPR005467">
    <property type="entry name" value="His_kinase_dom"/>
</dbReference>
<dbReference type="Gene3D" id="3.30.450.20">
    <property type="entry name" value="PAS domain"/>
    <property type="match status" value="1"/>
</dbReference>
<dbReference type="InterPro" id="IPR029016">
    <property type="entry name" value="GAF-like_dom_sf"/>
</dbReference>
<dbReference type="SMART" id="SM00387">
    <property type="entry name" value="HATPase_c"/>
    <property type="match status" value="1"/>
</dbReference>
<dbReference type="Pfam" id="PF00672">
    <property type="entry name" value="HAMP"/>
    <property type="match status" value="1"/>
</dbReference>
<dbReference type="InterPro" id="IPR048760">
    <property type="entry name" value="VP0354-like_sensor_dom"/>
</dbReference>
<dbReference type="CDD" id="cd00156">
    <property type="entry name" value="REC"/>
    <property type="match status" value="1"/>
</dbReference>
<organism evidence="16 17">
    <name type="scientific">Methylomirabilis oxygeniifera</name>
    <dbReference type="NCBI Taxonomy" id="671143"/>
    <lineage>
        <taxon>Bacteria</taxon>
        <taxon>Candidatus Methylomirabilota</taxon>
        <taxon>Candidatus Methylomirabilia</taxon>
        <taxon>Candidatus Methylomirabilales</taxon>
        <taxon>Candidatus Methylomirabilaceae</taxon>
        <taxon>Candidatus Methylomirabilis</taxon>
    </lineage>
</organism>
<dbReference type="eggNOG" id="COG4191">
    <property type="taxonomic scope" value="Bacteria"/>
</dbReference>
<evidence type="ECO:0000256" key="6">
    <source>
        <dbReference type="ARBA" id="ARBA00022679"/>
    </source>
</evidence>
<dbReference type="Gene3D" id="3.40.50.2300">
    <property type="match status" value="1"/>
</dbReference>
<dbReference type="InterPro" id="IPR036890">
    <property type="entry name" value="HATPase_C_sf"/>
</dbReference>
<dbReference type="InterPro" id="IPR003594">
    <property type="entry name" value="HATPase_dom"/>
</dbReference>
<evidence type="ECO:0000256" key="9">
    <source>
        <dbReference type="ARBA" id="ARBA00022989"/>
    </source>
</evidence>
<dbReference type="Gene3D" id="1.10.287.130">
    <property type="match status" value="1"/>
</dbReference>
<dbReference type="EC" id="2.7.13.3" evidence="3"/>
<dbReference type="Pfam" id="PF00072">
    <property type="entry name" value="Response_reg"/>
    <property type="match status" value="1"/>
</dbReference>
<dbReference type="InterPro" id="IPR029151">
    <property type="entry name" value="Sensor-like_sf"/>
</dbReference>
<dbReference type="SUPFAM" id="SSF55874">
    <property type="entry name" value="ATPase domain of HSP90 chaperone/DNA topoisomerase II/histidine kinase"/>
    <property type="match status" value="1"/>
</dbReference>
<proteinExistence type="predicted"/>
<gene>
    <name evidence="16" type="ORF">DAMO_1718</name>
</gene>
<comment type="catalytic activity">
    <reaction evidence="1">
        <text>ATP + protein L-histidine = ADP + protein N-phospho-L-histidine.</text>
        <dbReference type="EC" id="2.7.13.3"/>
    </reaction>
</comment>
<dbReference type="Pfam" id="PF13185">
    <property type="entry name" value="GAF_2"/>
    <property type="match status" value="1"/>
</dbReference>
<feature type="domain" description="HAMP" evidence="15">
    <location>
        <begin position="343"/>
        <end position="395"/>
    </location>
</feature>
<feature type="domain" description="Histidine kinase" evidence="13">
    <location>
        <begin position="608"/>
        <end position="859"/>
    </location>
</feature>
<dbReference type="Pfam" id="PF02518">
    <property type="entry name" value="HATPase_c"/>
    <property type="match status" value="1"/>
</dbReference>
<dbReference type="STRING" id="671143.DAMO_1718"/>
<evidence type="ECO:0000256" key="5">
    <source>
        <dbReference type="ARBA" id="ARBA00022553"/>
    </source>
</evidence>
<dbReference type="SUPFAM" id="SSF52172">
    <property type="entry name" value="CheY-like"/>
    <property type="match status" value="1"/>
</dbReference>
<evidence type="ECO:0000256" key="2">
    <source>
        <dbReference type="ARBA" id="ARBA00004651"/>
    </source>
</evidence>
<evidence type="ECO:0000259" key="13">
    <source>
        <dbReference type="PROSITE" id="PS50109"/>
    </source>
</evidence>
<dbReference type="SMART" id="SM00304">
    <property type="entry name" value="HAMP"/>
    <property type="match status" value="1"/>
</dbReference>
<evidence type="ECO:0000256" key="1">
    <source>
        <dbReference type="ARBA" id="ARBA00000085"/>
    </source>
</evidence>
<dbReference type="InterPro" id="IPR004358">
    <property type="entry name" value="Sig_transdc_His_kin-like_C"/>
</dbReference>
<dbReference type="KEGG" id="mox:DAMO_1718"/>
<evidence type="ECO:0000256" key="12">
    <source>
        <dbReference type="SAM" id="Phobius"/>
    </source>
</evidence>
<dbReference type="eggNOG" id="COG0784">
    <property type="taxonomic scope" value="Bacteria"/>
</dbReference>
<feature type="transmembrane region" description="Helical" evidence="12">
    <location>
        <begin position="319"/>
        <end position="341"/>
    </location>
</feature>
<dbReference type="PRINTS" id="PR00344">
    <property type="entry name" value="BCTRLSENSOR"/>
</dbReference>
<dbReference type="EMBL" id="FP565575">
    <property type="protein sequence ID" value="CBE68776.1"/>
    <property type="molecule type" value="Genomic_DNA"/>
</dbReference>
<keyword evidence="8 16" id="KW-0418">Kinase</keyword>
<evidence type="ECO:0000313" key="16">
    <source>
        <dbReference type="EMBL" id="CBE68776.1"/>
    </source>
</evidence>
<dbReference type="InterPro" id="IPR011006">
    <property type="entry name" value="CheY-like_superfamily"/>
</dbReference>
<feature type="modified residue" description="4-aspartylphosphate" evidence="10">
    <location>
        <position position="928"/>
    </location>
</feature>
<dbReference type="InterPro" id="IPR003018">
    <property type="entry name" value="GAF"/>
</dbReference>
<dbReference type="SMART" id="SM00065">
    <property type="entry name" value="GAF"/>
    <property type="match status" value="1"/>
</dbReference>
<dbReference type="PANTHER" id="PTHR43065">
    <property type="entry name" value="SENSOR HISTIDINE KINASE"/>
    <property type="match status" value="1"/>
</dbReference>
<reference evidence="16 17" key="1">
    <citation type="journal article" date="2010" name="Nature">
        <title>Nitrite-driven anaerobic methane oxidation by oxygenic bacteria.</title>
        <authorList>
            <person name="Ettwig K.F."/>
            <person name="Butler M.K."/>
            <person name="Le Paslier D."/>
            <person name="Pelletier E."/>
            <person name="Mangenot S."/>
            <person name="Kuypers M.M.M."/>
            <person name="Schreiber F."/>
            <person name="Dutilh B.E."/>
            <person name="Zedelius J."/>
            <person name="de Beer D."/>
            <person name="Gloerich J."/>
            <person name="Wessels H.J.C.T."/>
            <person name="van Allen T."/>
            <person name="Luesken F."/>
            <person name="Wu M."/>
            <person name="van de Pas-Schoonen K.T."/>
            <person name="Op den Camp H.J.M."/>
            <person name="Janssen-Megens E.M."/>
            <person name="Francoijs K-J."/>
            <person name="Stunnenberg H."/>
            <person name="Weissenbach J."/>
            <person name="Jetten M.S.M."/>
            <person name="Strous M."/>
        </authorList>
    </citation>
    <scope>NUCLEOTIDE SEQUENCE [LARGE SCALE GENOMIC DNA]</scope>
</reference>
<evidence type="ECO:0000256" key="10">
    <source>
        <dbReference type="PROSITE-ProRule" id="PRU00169"/>
    </source>
</evidence>
<dbReference type="eggNOG" id="COG5000">
    <property type="taxonomic scope" value="Bacteria"/>
</dbReference>
<dbReference type="PROSITE" id="PS50110">
    <property type="entry name" value="RESPONSE_REGULATORY"/>
    <property type="match status" value="1"/>
</dbReference>
<feature type="coiled-coil region" evidence="11">
    <location>
        <begin position="569"/>
        <end position="599"/>
    </location>
</feature>